<name>A0ACC2G2T7_DALPE</name>
<keyword evidence="2" id="KW-1185">Reference proteome</keyword>
<accession>A0ACC2G2T7</accession>
<dbReference type="EMBL" id="CM055745">
    <property type="protein sequence ID" value="KAJ7998063.1"/>
    <property type="molecule type" value="Genomic_DNA"/>
</dbReference>
<sequence length="197" mass="22400">MTQDQREECVEMEQPVEAVKEEISLWTHVVRGVKAAGRLTLGLLVPLGILAATLPISYEHQARGSCMDTFWSPALSLMEPHCTMTYLTPLPVDRVRSSVIREELGVEPLLLCIERSQLRWFGHLVRMPPGRLPREVFQARPAGRRPRGRPRTRWRDYISTLAWERLGIPQSELANVAREGEVWGPLLELLPPRPDPG</sequence>
<evidence type="ECO:0000313" key="2">
    <source>
        <dbReference type="Proteomes" id="UP001157502"/>
    </source>
</evidence>
<evidence type="ECO:0000313" key="1">
    <source>
        <dbReference type="EMBL" id="KAJ7998063.1"/>
    </source>
</evidence>
<reference evidence="1" key="1">
    <citation type="submission" date="2021-05" db="EMBL/GenBank/DDBJ databases">
        <authorList>
            <person name="Pan Q."/>
            <person name="Jouanno E."/>
            <person name="Zahm M."/>
            <person name="Klopp C."/>
            <person name="Cabau C."/>
            <person name="Louis A."/>
            <person name="Berthelot C."/>
            <person name="Parey E."/>
            <person name="Roest Crollius H."/>
            <person name="Montfort J."/>
            <person name="Robinson-Rechavi M."/>
            <person name="Bouchez O."/>
            <person name="Lampietro C."/>
            <person name="Lopez Roques C."/>
            <person name="Donnadieu C."/>
            <person name="Postlethwait J."/>
            <person name="Bobe J."/>
            <person name="Dillon D."/>
            <person name="Chandos A."/>
            <person name="von Hippel F."/>
            <person name="Guiguen Y."/>
        </authorList>
    </citation>
    <scope>NUCLEOTIDE SEQUENCE</scope>
    <source>
        <strain evidence="1">YG-Jan2019</strain>
    </source>
</reference>
<organism evidence="1 2">
    <name type="scientific">Dallia pectoralis</name>
    <name type="common">Alaska blackfish</name>
    <dbReference type="NCBI Taxonomy" id="75939"/>
    <lineage>
        <taxon>Eukaryota</taxon>
        <taxon>Metazoa</taxon>
        <taxon>Chordata</taxon>
        <taxon>Craniata</taxon>
        <taxon>Vertebrata</taxon>
        <taxon>Euteleostomi</taxon>
        <taxon>Actinopterygii</taxon>
        <taxon>Neopterygii</taxon>
        <taxon>Teleostei</taxon>
        <taxon>Protacanthopterygii</taxon>
        <taxon>Esociformes</taxon>
        <taxon>Umbridae</taxon>
        <taxon>Dallia</taxon>
    </lineage>
</organism>
<gene>
    <name evidence="1" type="ORF">DPEC_G00218650</name>
</gene>
<proteinExistence type="predicted"/>
<protein>
    <submittedName>
        <fullName evidence="1">Uncharacterized protein</fullName>
    </submittedName>
</protein>
<comment type="caution">
    <text evidence="1">The sequence shown here is derived from an EMBL/GenBank/DDBJ whole genome shotgun (WGS) entry which is preliminary data.</text>
</comment>
<dbReference type="Proteomes" id="UP001157502">
    <property type="component" value="Chromosome 18"/>
</dbReference>